<evidence type="ECO:0000256" key="6">
    <source>
        <dbReference type="ARBA" id="ARBA00022842"/>
    </source>
</evidence>
<feature type="active site" description="Phosphoserine intermediate" evidence="7">
    <location>
        <position position="101"/>
    </location>
</feature>
<comment type="similarity">
    <text evidence="1 9">Belongs to the alkaline phosphatase family.</text>
</comment>
<evidence type="ECO:0000256" key="7">
    <source>
        <dbReference type="PIRSR" id="PIRSR601952-1"/>
    </source>
</evidence>
<dbReference type="GO" id="GO:0046872">
    <property type="term" value="F:metal ion binding"/>
    <property type="evidence" value="ECO:0007669"/>
    <property type="project" value="UniProtKB-KW"/>
</dbReference>
<dbReference type="Pfam" id="PF00245">
    <property type="entry name" value="Alk_phosphatase"/>
    <property type="match status" value="2"/>
</dbReference>
<keyword evidence="2" id="KW-0597">Phosphoprotein</keyword>
<keyword evidence="5 8" id="KW-0862">Zinc</keyword>
<gene>
    <name evidence="11" type="primary">phoA</name>
    <name evidence="11" type="ORF">GCA01S_004_01240</name>
</gene>
<feature type="binding site" evidence="8">
    <location>
        <position position="305"/>
    </location>
    <ligand>
        <name>Zn(2+)</name>
        <dbReference type="ChEBI" id="CHEBI:29105"/>
        <label>2</label>
    </ligand>
</feature>
<feature type="binding site" evidence="8">
    <location>
        <position position="154"/>
    </location>
    <ligand>
        <name>Mg(2+)</name>
        <dbReference type="ChEBI" id="CHEBI:18420"/>
    </ligand>
</feature>
<dbReference type="CDD" id="cd16012">
    <property type="entry name" value="ALP"/>
    <property type="match status" value="1"/>
</dbReference>
<evidence type="ECO:0000256" key="4">
    <source>
        <dbReference type="ARBA" id="ARBA00022801"/>
    </source>
</evidence>
<evidence type="ECO:0000256" key="2">
    <source>
        <dbReference type="ARBA" id="ARBA00022553"/>
    </source>
</evidence>
<feature type="binding site" evidence="8">
    <location>
        <position position="343"/>
    </location>
    <ligand>
        <name>Zn(2+)</name>
        <dbReference type="ChEBI" id="CHEBI:29105"/>
        <label>2</label>
    </ligand>
</feature>
<dbReference type="SUPFAM" id="SSF53649">
    <property type="entry name" value="Alkaline phosphatase-like"/>
    <property type="match status" value="1"/>
</dbReference>
<dbReference type="Proteomes" id="UP000023561">
    <property type="component" value="Unassembled WGS sequence"/>
</dbReference>
<dbReference type="PRINTS" id="PR00113">
    <property type="entry name" value="ALKPHPHTASE"/>
</dbReference>
<dbReference type="OrthoDB" id="9794455at2"/>
<comment type="cofactor">
    <cofactor evidence="8">
        <name>Zn(2+)</name>
        <dbReference type="ChEBI" id="CHEBI:29105"/>
    </cofactor>
    <text evidence="8">Binds 2 Zn(2+) ions.</text>
</comment>
<feature type="region of interest" description="Disordered" evidence="10">
    <location>
        <begin position="191"/>
        <end position="217"/>
    </location>
</feature>
<name>A0A023DB01_9BACL</name>
<dbReference type="PROSITE" id="PS00123">
    <property type="entry name" value="ALKALINE_PHOSPHATASE"/>
    <property type="match status" value="1"/>
</dbReference>
<protein>
    <submittedName>
        <fullName evidence="11">Alkaline phosphatase</fullName>
    </submittedName>
</protein>
<evidence type="ECO:0000256" key="8">
    <source>
        <dbReference type="PIRSR" id="PIRSR601952-2"/>
    </source>
</evidence>
<dbReference type="InterPro" id="IPR001952">
    <property type="entry name" value="Alkaline_phosphatase"/>
</dbReference>
<evidence type="ECO:0000256" key="5">
    <source>
        <dbReference type="ARBA" id="ARBA00022833"/>
    </source>
</evidence>
<comment type="cofactor">
    <cofactor evidence="8">
        <name>Mg(2+)</name>
        <dbReference type="ChEBI" id="CHEBI:18420"/>
    </cofactor>
    <text evidence="8">Binds 1 Mg(2+) ion.</text>
</comment>
<evidence type="ECO:0000313" key="11">
    <source>
        <dbReference type="EMBL" id="GAJ38525.1"/>
    </source>
</evidence>
<dbReference type="InterPro" id="IPR018299">
    <property type="entry name" value="Alkaline_phosphatase_AS"/>
</dbReference>
<feature type="binding site" evidence="8">
    <location>
        <position position="391"/>
    </location>
    <ligand>
        <name>Zn(2+)</name>
        <dbReference type="ChEBI" id="CHEBI:29105"/>
        <label>2</label>
    </ligand>
</feature>
<accession>A0A023DB01</accession>
<evidence type="ECO:0000256" key="3">
    <source>
        <dbReference type="ARBA" id="ARBA00022723"/>
    </source>
</evidence>
<evidence type="ECO:0000256" key="9">
    <source>
        <dbReference type="RuleBase" id="RU003946"/>
    </source>
</evidence>
<dbReference type="RefSeq" id="WP_042406969.1">
    <property type="nucleotide sequence ID" value="NZ_BAWO01000004.1"/>
</dbReference>
<reference evidence="11 12" key="1">
    <citation type="submission" date="2014-04" db="EMBL/GenBank/DDBJ databases">
        <title>Whole genome shotgun sequence of Geobacillus caldoxylosilyticus NBRC 107762.</title>
        <authorList>
            <person name="Hosoyama A."/>
            <person name="Hosoyama Y."/>
            <person name="Katano-Makiyama Y."/>
            <person name="Tsuchikane K."/>
            <person name="Ohji S."/>
            <person name="Ichikawa N."/>
            <person name="Yamazoe A."/>
            <person name="Fujita N."/>
        </authorList>
    </citation>
    <scope>NUCLEOTIDE SEQUENCE [LARGE SCALE GENOMIC DNA]</scope>
    <source>
        <strain evidence="11 12">NBRC 107762</strain>
    </source>
</reference>
<evidence type="ECO:0000313" key="12">
    <source>
        <dbReference type="Proteomes" id="UP000023561"/>
    </source>
</evidence>
<comment type="caution">
    <text evidence="11">The sequence shown here is derived from an EMBL/GenBank/DDBJ whole genome shotgun (WGS) entry which is preliminary data.</text>
</comment>
<feature type="binding site" evidence="8">
    <location>
        <position position="55"/>
    </location>
    <ligand>
        <name>Mg(2+)</name>
        <dbReference type="ChEBI" id="CHEBI:18420"/>
    </ligand>
</feature>
<dbReference type="InterPro" id="IPR017850">
    <property type="entry name" value="Alkaline_phosphatase_core_sf"/>
</dbReference>
<keyword evidence="4" id="KW-0378">Hydrolase</keyword>
<feature type="compositionally biased region" description="Basic and acidic residues" evidence="10">
    <location>
        <begin position="198"/>
        <end position="207"/>
    </location>
</feature>
<feature type="binding site" evidence="8">
    <location>
        <position position="301"/>
    </location>
    <ligand>
        <name>Zn(2+)</name>
        <dbReference type="ChEBI" id="CHEBI:29105"/>
        <label>2</label>
    </ligand>
</feature>
<keyword evidence="6 8" id="KW-0460">Magnesium</keyword>
<dbReference type="PANTHER" id="PTHR11596:SF5">
    <property type="entry name" value="ALKALINE PHOSPHATASE"/>
    <property type="match status" value="1"/>
</dbReference>
<dbReference type="PANTHER" id="PTHR11596">
    <property type="entry name" value="ALKALINE PHOSPHATASE"/>
    <property type="match status" value="1"/>
</dbReference>
<evidence type="ECO:0000256" key="1">
    <source>
        <dbReference type="ARBA" id="ARBA00005984"/>
    </source>
</evidence>
<keyword evidence="12" id="KW-1185">Reference proteome</keyword>
<feature type="binding site" evidence="8">
    <location>
        <position position="55"/>
    </location>
    <ligand>
        <name>Zn(2+)</name>
        <dbReference type="ChEBI" id="CHEBI:29105"/>
        <label>2</label>
    </ligand>
</feature>
<organism evidence="11 12">
    <name type="scientific">Parageobacillus caldoxylosilyticus NBRC 107762</name>
    <dbReference type="NCBI Taxonomy" id="1220594"/>
    <lineage>
        <taxon>Bacteria</taxon>
        <taxon>Bacillati</taxon>
        <taxon>Bacillota</taxon>
        <taxon>Bacilli</taxon>
        <taxon>Bacillales</taxon>
        <taxon>Anoxybacillaceae</taxon>
        <taxon>Saccharococcus</taxon>
    </lineage>
</organism>
<proteinExistence type="inferred from homology"/>
<keyword evidence="3 8" id="KW-0479">Metal-binding</keyword>
<feature type="binding site" evidence="8">
    <location>
        <position position="152"/>
    </location>
    <ligand>
        <name>Mg(2+)</name>
        <dbReference type="ChEBI" id="CHEBI:18420"/>
    </ligand>
</feature>
<dbReference type="AlphaFoldDB" id="A0A023DB01"/>
<dbReference type="EMBL" id="BAWO01000004">
    <property type="protein sequence ID" value="GAJ38525.1"/>
    <property type="molecule type" value="Genomic_DNA"/>
</dbReference>
<dbReference type="Gene3D" id="3.40.720.10">
    <property type="entry name" value="Alkaline Phosphatase, subunit A"/>
    <property type="match status" value="1"/>
</dbReference>
<evidence type="ECO:0000256" key="10">
    <source>
        <dbReference type="SAM" id="MobiDB-lite"/>
    </source>
</evidence>
<sequence length="428" mass="45605">MVQTKRWLTGLALGAALTITTYGAITASAFFNNEHSPQSSSTQGKAKNVIVFVGDGMGAAHRDAIRLATKGVNGELEMDDMPYSGIVHTNSADKKSFITDSAAAATAIATGVKSYNGAIGVDVNGKPVQTILEQAKEAGKSTGLVTTSQVTDATPAAFAAHVANRSSQSDIAKQYLENSKVDVILGGGEDYWYPSENPGKHPDHPSEDPSEASKGTQGNLVEKAKQLGYTYVSNADELRQAHSNKLLGLFANEEMFQQRPEGEGDVYNPVASLPEMTKKAIDILSKNKKGFFLLVEEEAIDEMSHENNASLMLKAGQQFDKAVAIGKEYAKKHPDTLVIVLADHECGGLAIETANDTDESGDGKTLSSEDGPLPVAHSEQTFTIDWTTTGHTGVDVPLTAMGPGADKLTGVYENTHIHDVIVQAMRRK</sequence>
<dbReference type="GO" id="GO:0004035">
    <property type="term" value="F:alkaline phosphatase activity"/>
    <property type="evidence" value="ECO:0007669"/>
    <property type="project" value="TreeGrafter"/>
</dbReference>
<dbReference type="SMART" id="SM00098">
    <property type="entry name" value="alkPPc"/>
    <property type="match status" value="1"/>
</dbReference>
<feature type="binding site" evidence="8">
    <location>
        <position position="296"/>
    </location>
    <ligand>
        <name>Mg(2+)</name>
        <dbReference type="ChEBI" id="CHEBI:18420"/>
    </ligand>
</feature>
<feature type="binding site" evidence="8">
    <location>
        <position position="344"/>
    </location>
    <ligand>
        <name>Mg(2+)</name>
        <dbReference type="ChEBI" id="CHEBI:18420"/>
    </ligand>
</feature>